<dbReference type="SUPFAM" id="SSF52317">
    <property type="entry name" value="Class I glutamine amidotransferase-like"/>
    <property type="match status" value="1"/>
</dbReference>
<reference evidence="1" key="1">
    <citation type="journal article" date="2014" name="Front. Microbiol.">
        <title>High frequency of phylogenetically diverse reductive dehalogenase-homologous genes in deep subseafloor sedimentary metagenomes.</title>
        <authorList>
            <person name="Kawai M."/>
            <person name="Futagami T."/>
            <person name="Toyoda A."/>
            <person name="Takaki Y."/>
            <person name="Nishi S."/>
            <person name="Hori S."/>
            <person name="Arai W."/>
            <person name="Tsubouchi T."/>
            <person name="Morono Y."/>
            <person name="Uchiyama I."/>
            <person name="Ito T."/>
            <person name="Fujiyama A."/>
            <person name="Inagaki F."/>
            <person name="Takami H."/>
        </authorList>
    </citation>
    <scope>NUCLEOTIDE SEQUENCE</scope>
    <source>
        <strain evidence="1">Expedition CK06-06</strain>
    </source>
</reference>
<organism evidence="1">
    <name type="scientific">marine sediment metagenome</name>
    <dbReference type="NCBI Taxonomy" id="412755"/>
    <lineage>
        <taxon>unclassified sequences</taxon>
        <taxon>metagenomes</taxon>
        <taxon>ecological metagenomes</taxon>
    </lineage>
</organism>
<dbReference type="NCBIfam" id="TIGR01409">
    <property type="entry name" value="TAT_signal_seq"/>
    <property type="match status" value="1"/>
</dbReference>
<evidence type="ECO:0000313" key="1">
    <source>
        <dbReference type="EMBL" id="GAG19771.1"/>
    </source>
</evidence>
<feature type="non-terminal residue" evidence="1">
    <location>
        <position position="171"/>
    </location>
</feature>
<dbReference type="PROSITE" id="PS51318">
    <property type="entry name" value="TAT"/>
    <property type="match status" value="1"/>
</dbReference>
<dbReference type="Gene3D" id="3.40.50.880">
    <property type="match status" value="1"/>
</dbReference>
<gene>
    <name evidence="1" type="ORF">S01H1_54757</name>
</gene>
<protein>
    <recommendedName>
        <fullName evidence="2">ThuA-like domain-containing protein</fullName>
    </recommendedName>
</protein>
<accession>X0X442</accession>
<evidence type="ECO:0008006" key="2">
    <source>
        <dbReference type="Google" id="ProtNLM"/>
    </source>
</evidence>
<comment type="caution">
    <text evidence="1">The sequence shown here is derived from an EMBL/GenBank/DDBJ whole genome shotgun (WGS) entry which is preliminary data.</text>
</comment>
<name>X0X442_9ZZZZ</name>
<dbReference type="AlphaFoldDB" id="X0X442"/>
<dbReference type="InterPro" id="IPR006311">
    <property type="entry name" value="TAT_signal"/>
</dbReference>
<proteinExistence type="predicted"/>
<sequence>MADERITRRDFMRDGTLGAAGAAVALGAAGRVRAAEEKPKAAKPAEAKKKLRVLVVTGGHGYDKKRFPKTFEGHDDIEFKIQGGSPFENISAWKYDAMVLFNFKQKISKTQRANFLKLLKDGVGLVVMHHAIAAYPGWLEYEKIIGATYVLKAVERDGVKYARPVWKHGVD</sequence>
<dbReference type="InterPro" id="IPR019546">
    <property type="entry name" value="TAT_signal_bac_arc"/>
</dbReference>
<dbReference type="EMBL" id="BARS01035546">
    <property type="protein sequence ID" value="GAG19771.1"/>
    <property type="molecule type" value="Genomic_DNA"/>
</dbReference>
<dbReference type="InterPro" id="IPR029062">
    <property type="entry name" value="Class_I_gatase-like"/>
</dbReference>